<dbReference type="InterPro" id="IPR036249">
    <property type="entry name" value="Thioredoxin-like_sf"/>
</dbReference>
<keyword evidence="10" id="KW-1185">Reference proteome</keyword>
<sequence>MNTTAIPEGIAQVTVYSKPACVQCNATKRALDKKGIAYREVDVTEVPAALEYVTEDLGYSMAPVVVVDEHNHWAGFRPDRIENLATALGLTA</sequence>
<accession>A0ABU5TB56</accession>
<keyword evidence="7" id="KW-0676">Redox-active center</keyword>
<comment type="similarity">
    <text evidence="2">Belongs to the glutaredoxin family.</text>
</comment>
<reference evidence="9 10" key="1">
    <citation type="submission" date="2023-12" db="EMBL/GenBank/DDBJ databases">
        <title>Sinomonas terricola sp. nov, isolated from litchi orchard soil in Guangdong, PR China.</title>
        <authorList>
            <person name="Jiaxin W."/>
            <person name="Yang Z."/>
            <person name="Honghui Z."/>
        </authorList>
    </citation>
    <scope>NUCLEOTIDE SEQUENCE [LARGE SCALE GENOMIC DNA]</scope>
    <source>
        <strain evidence="9 10">JGH33</strain>
    </source>
</reference>
<keyword evidence="4" id="KW-0813">Transport</keyword>
<dbReference type="InterPro" id="IPR002109">
    <property type="entry name" value="Glutaredoxin"/>
</dbReference>
<dbReference type="Pfam" id="PF00462">
    <property type="entry name" value="Glutaredoxin"/>
    <property type="match status" value="1"/>
</dbReference>
<dbReference type="RefSeq" id="WP_323280832.1">
    <property type="nucleotide sequence ID" value="NZ_JAYGGQ010000019.1"/>
</dbReference>
<organism evidence="9 10">
    <name type="scientific">Sinomonas terricola</name>
    <dbReference type="NCBI Taxonomy" id="3110330"/>
    <lineage>
        <taxon>Bacteria</taxon>
        <taxon>Bacillati</taxon>
        <taxon>Actinomycetota</taxon>
        <taxon>Actinomycetes</taxon>
        <taxon>Micrococcales</taxon>
        <taxon>Micrococcaceae</taxon>
        <taxon>Sinomonas</taxon>
    </lineage>
</organism>
<name>A0ABU5TB56_9MICC</name>
<dbReference type="PANTHER" id="PTHR34386">
    <property type="entry name" value="GLUTAREDOXIN"/>
    <property type="match status" value="1"/>
</dbReference>
<dbReference type="CDD" id="cd02976">
    <property type="entry name" value="NrdH"/>
    <property type="match status" value="1"/>
</dbReference>
<dbReference type="InterPro" id="IPR011909">
    <property type="entry name" value="GlrX_NrdH"/>
</dbReference>
<dbReference type="EMBL" id="JAYGGQ010000019">
    <property type="protein sequence ID" value="MEA5456922.1"/>
    <property type="molecule type" value="Genomic_DNA"/>
</dbReference>
<dbReference type="NCBIfam" id="TIGR02194">
    <property type="entry name" value="GlrX_NrdH"/>
    <property type="match status" value="1"/>
</dbReference>
<dbReference type="SUPFAM" id="SSF52833">
    <property type="entry name" value="Thioredoxin-like"/>
    <property type="match status" value="1"/>
</dbReference>
<evidence type="ECO:0000256" key="7">
    <source>
        <dbReference type="ARBA" id="ARBA00023284"/>
    </source>
</evidence>
<dbReference type="PROSITE" id="PS51354">
    <property type="entry name" value="GLUTAREDOXIN_2"/>
    <property type="match status" value="1"/>
</dbReference>
<dbReference type="Proteomes" id="UP001304769">
    <property type="component" value="Unassembled WGS sequence"/>
</dbReference>
<dbReference type="InterPro" id="IPR051548">
    <property type="entry name" value="Grx-like_ET"/>
</dbReference>
<evidence type="ECO:0000256" key="5">
    <source>
        <dbReference type="ARBA" id="ARBA00022982"/>
    </source>
</evidence>
<protein>
    <recommendedName>
        <fullName evidence="3">Glutaredoxin-like protein NrdH</fullName>
    </recommendedName>
</protein>
<keyword evidence="6" id="KW-1015">Disulfide bond</keyword>
<evidence type="ECO:0000256" key="2">
    <source>
        <dbReference type="ARBA" id="ARBA00007787"/>
    </source>
</evidence>
<comment type="caution">
    <text evidence="9">The sequence shown here is derived from an EMBL/GenBank/DDBJ whole genome shotgun (WGS) entry which is preliminary data.</text>
</comment>
<keyword evidence="5" id="KW-0249">Electron transport</keyword>
<proteinExistence type="inferred from homology"/>
<evidence type="ECO:0000256" key="3">
    <source>
        <dbReference type="ARBA" id="ARBA00017945"/>
    </source>
</evidence>
<comment type="function">
    <text evidence="1">Electron transport system for the ribonucleotide reductase system NrdEF.</text>
</comment>
<evidence type="ECO:0000256" key="1">
    <source>
        <dbReference type="ARBA" id="ARBA00002292"/>
    </source>
</evidence>
<evidence type="ECO:0000256" key="6">
    <source>
        <dbReference type="ARBA" id="ARBA00023157"/>
    </source>
</evidence>
<evidence type="ECO:0000259" key="8">
    <source>
        <dbReference type="Pfam" id="PF00462"/>
    </source>
</evidence>
<gene>
    <name evidence="9" type="primary">nrdH</name>
    <name evidence="9" type="ORF">SPF06_19540</name>
</gene>
<dbReference type="PANTHER" id="PTHR34386:SF1">
    <property type="entry name" value="GLUTAREDOXIN-LIKE PROTEIN NRDH"/>
    <property type="match status" value="1"/>
</dbReference>
<evidence type="ECO:0000313" key="9">
    <source>
        <dbReference type="EMBL" id="MEA5456922.1"/>
    </source>
</evidence>
<evidence type="ECO:0000256" key="4">
    <source>
        <dbReference type="ARBA" id="ARBA00022448"/>
    </source>
</evidence>
<feature type="domain" description="Glutaredoxin" evidence="8">
    <location>
        <begin position="13"/>
        <end position="70"/>
    </location>
</feature>
<dbReference type="Gene3D" id="3.40.30.10">
    <property type="entry name" value="Glutaredoxin"/>
    <property type="match status" value="1"/>
</dbReference>
<evidence type="ECO:0000313" key="10">
    <source>
        <dbReference type="Proteomes" id="UP001304769"/>
    </source>
</evidence>